<dbReference type="EMBL" id="AP017424">
    <property type="protein sequence ID" value="BAU86731.1"/>
    <property type="molecule type" value="Genomic_DNA"/>
</dbReference>
<dbReference type="Pfam" id="PF00561">
    <property type="entry name" value="Abhydrolase_1"/>
    <property type="match status" value="1"/>
</dbReference>
<dbReference type="InterPro" id="IPR050266">
    <property type="entry name" value="AB_hydrolase_sf"/>
</dbReference>
<organism evidence="2 3">
    <name type="scientific">Streptomyces laurentii</name>
    <dbReference type="NCBI Taxonomy" id="39478"/>
    <lineage>
        <taxon>Bacteria</taxon>
        <taxon>Bacillati</taxon>
        <taxon>Actinomycetota</taxon>
        <taxon>Actinomycetes</taxon>
        <taxon>Kitasatosporales</taxon>
        <taxon>Streptomycetaceae</taxon>
        <taxon>Streptomyces</taxon>
    </lineage>
</organism>
<dbReference type="InterPro" id="IPR029058">
    <property type="entry name" value="AB_hydrolase_fold"/>
</dbReference>
<reference evidence="2 3" key="1">
    <citation type="journal article" date="2016" name="Genome Announc.">
        <title>Complete Genome Sequence of Thiostrepton-Producing Streptomyces laurentii ATCC 31255.</title>
        <authorList>
            <person name="Doi K."/>
            <person name="Fujino Y."/>
            <person name="Nagayoshi Y."/>
            <person name="Ohshima T."/>
            <person name="Ogata S."/>
        </authorList>
    </citation>
    <scope>NUCLEOTIDE SEQUENCE [LARGE SCALE GENOMIC DNA]</scope>
    <source>
        <strain evidence="2 3">ATCC 31255</strain>
    </source>
</reference>
<dbReference type="PANTHER" id="PTHR43798">
    <property type="entry name" value="MONOACYLGLYCEROL LIPASE"/>
    <property type="match status" value="1"/>
</dbReference>
<dbReference type="KEGG" id="slau:SLA_5862"/>
<feature type="domain" description="AB hydrolase-1" evidence="1">
    <location>
        <begin position="27"/>
        <end position="273"/>
    </location>
</feature>
<name>A0A160P6U9_STRLU</name>
<dbReference type="GO" id="GO:0016787">
    <property type="term" value="F:hydrolase activity"/>
    <property type="evidence" value="ECO:0007669"/>
    <property type="project" value="UniProtKB-KW"/>
</dbReference>
<dbReference type="PANTHER" id="PTHR43798:SF33">
    <property type="entry name" value="HYDROLASE, PUTATIVE (AFU_ORTHOLOGUE AFUA_2G14860)-RELATED"/>
    <property type="match status" value="1"/>
</dbReference>
<sequence length="298" mass="30948">MASPTPDFLTAPDGTRLAFRALGSGAPLLCVPGGPTDCGYLGDLGGLAAHRTLLLPDPRGTGCSAVPADPASYRSDRLADDIETLRAHLGVERIDLLGHSAGANVAVQYAARHPHRVGRLLLVTPGTRAVGIDTTVEERLALARRRAHEPWFPAAYAALEAVNAGTGTDADWEAVTPFRYGRWDAAARRHHAAARPANPEAVARFGTEGAFAPDATRAALAGLAAPVLVLAGEHDLNSPPSAVASLAALFTAASHLAHTVQSGAGHYPWLDDPARFTATLTDFLETTPPAPRPVGGVS</sequence>
<keyword evidence="3" id="KW-1185">Reference proteome</keyword>
<evidence type="ECO:0000259" key="1">
    <source>
        <dbReference type="Pfam" id="PF00561"/>
    </source>
</evidence>
<dbReference type="SUPFAM" id="SSF53474">
    <property type="entry name" value="alpha/beta-Hydrolases"/>
    <property type="match status" value="1"/>
</dbReference>
<evidence type="ECO:0000313" key="2">
    <source>
        <dbReference type="EMBL" id="BAU86731.1"/>
    </source>
</evidence>
<proteinExistence type="predicted"/>
<evidence type="ECO:0000313" key="3">
    <source>
        <dbReference type="Proteomes" id="UP000217676"/>
    </source>
</evidence>
<dbReference type="GO" id="GO:0016020">
    <property type="term" value="C:membrane"/>
    <property type="evidence" value="ECO:0007669"/>
    <property type="project" value="TreeGrafter"/>
</dbReference>
<dbReference type="AlphaFoldDB" id="A0A160P6U9"/>
<gene>
    <name evidence="2" type="ORF">SLA_5862</name>
</gene>
<dbReference type="PRINTS" id="PR00111">
    <property type="entry name" value="ABHYDROLASE"/>
</dbReference>
<dbReference type="Gene3D" id="3.40.50.1820">
    <property type="entry name" value="alpha/beta hydrolase"/>
    <property type="match status" value="1"/>
</dbReference>
<dbReference type="InterPro" id="IPR000073">
    <property type="entry name" value="AB_hydrolase_1"/>
</dbReference>
<keyword evidence="2" id="KW-0378">Hydrolase</keyword>
<accession>A0A160P6U9</accession>
<dbReference type="Proteomes" id="UP000217676">
    <property type="component" value="Chromosome"/>
</dbReference>
<protein>
    <submittedName>
        <fullName evidence="2">Alpha/beta hydrolase</fullName>
    </submittedName>
</protein>